<dbReference type="GO" id="GO:0007168">
    <property type="term" value="P:receptor guanylyl cyclase signaling pathway"/>
    <property type="evidence" value="ECO:0007669"/>
    <property type="project" value="TreeGrafter"/>
</dbReference>
<sequence length="146" mass="16359">MDTQGSTAVTFVLLFLLCFQHPMAHPIDSLSPAKELASMEALLQRLEEKVSLMEDLQNSPNLEDPESQREGLTEFLDDGNSQQVETPAYSAPFLSDRSALLKRMNKLRALFNSPRSLQRSSNCFGQRLDRIGTSTGLGCNRNRVRD</sequence>
<evidence type="ECO:0000256" key="5">
    <source>
        <dbReference type="ARBA" id="ARBA00022702"/>
    </source>
</evidence>
<dbReference type="InterPro" id="IPR050787">
    <property type="entry name" value="Natriuretic_peptide"/>
</dbReference>
<dbReference type="InterPro" id="IPR002407">
    <property type="entry name" value="Natriuretic_peptide_atrial"/>
</dbReference>
<dbReference type="InterPro" id="IPR000663">
    <property type="entry name" value="Natr_peptide"/>
</dbReference>
<keyword evidence="13" id="KW-1185">Reference proteome</keyword>
<protein>
    <submittedName>
        <fullName evidence="12">Natriuretic peptide B</fullName>
    </submittedName>
</protein>
<evidence type="ECO:0000256" key="3">
    <source>
        <dbReference type="ARBA" id="ARBA00022525"/>
    </source>
</evidence>
<dbReference type="GeneTree" id="ENSGT00940000154513"/>
<evidence type="ECO:0000256" key="2">
    <source>
        <dbReference type="ARBA" id="ARBA00009041"/>
    </source>
</evidence>
<dbReference type="GO" id="GO:0090729">
    <property type="term" value="F:toxin activity"/>
    <property type="evidence" value="ECO:0007669"/>
    <property type="project" value="UniProtKB-KW"/>
</dbReference>
<dbReference type="GO" id="GO:0051427">
    <property type="term" value="F:hormone receptor binding"/>
    <property type="evidence" value="ECO:0007669"/>
    <property type="project" value="TreeGrafter"/>
</dbReference>
<dbReference type="GO" id="GO:0005615">
    <property type="term" value="C:extracellular space"/>
    <property type="evidence" value="ECO:0007669"/>
    <property type="project" value="TreeGrafter"/>
</dbReference>
<dbReference type="GO" id="GO:0005737">
    <property type="term" value="C:cytoplasm"/>
    <property type="evidence" value="ECO:0007669"/>
    <property type="project" value="TreeGrafter"/>
</dbReference>
<dbReference type="Ensembl" id="ENSPMRT00000025702.1">
    <property type="protein sequence ID" value="ENSPMRP00000024236.1"/>
    <property type="gene ID" value="ENSPMRG00000015665.1"/>
</dbReference>
<evidence type="ECO:0000256" key="8">
    <source>
        <dbReference type="ARBA" id="ARBA00022924"/>
    </source>
</evidence>
<evidence type="ECO:0000256" key="6">
    <source>
        <dbReference type="ARBA" id="ARBA00022729"/>
    </source>
</evidence>
<keyword evidence="7" id="KW-0838">Vasoactive</keyword>
<dbReference type="GO" id="GO:0005179">
    <property type="term" value="F:hormone activity"/>
    <property type="evidence" value="ECO:0007669"/>
    <property type="project" value="UniProtKB-KW"/>
</dbReference>
<feature type="chain" id="PRO_5025517893" evidence="11">
    <location>
        <begin position="25"/>
        <end position="146"/>
    </location>
</feature>
<evidence type="ECO:0000313" key="12">
    <source>
        <dbReference type="Ensembl" id="ENSPMRP00000024236.1"/>
    </source>
</evidence>
<dbReference type="Proteomes" id="UP000472272">
    <property type="component" value="Chromosome 8"/>
</dbReference>
<dbReference type="GO" id="GO:0007218">
    <property type="term" value="P:neuropeptide signaling pathway"/>
    <property type="evidence" value="ECO:0007669"/>
    <property type="project" value="TreeGrafter"/>
</dbReference>
<dbReference type="PANTHER" id="PTHR14066:SF10">
    <property type="entry name" value="NATRIURETIC PEPTIDES B"/>
    <property type="match status" value="1"/>
</dbReference>
<dbReference type="Pfam" id="PF00212">
    <property type="entry name" value="ANP"/>
    <property type="match status" value="1"/>
</dbReference>
<keyword evidence="9" id="KW-1015">Disulfide bond</keyword>
<dbReference type="GO" id="GO:0097746">
    <property type="term" value="P:blood vessel diameter maintenance"/>
    <property type="evidence" value="ECO:0007669"/>
    <property type="project" value="UniProtKB-KW"/>
</dbReference>
<evidence type="ECO:0000256" key="9">
    <source>
        <dbReference type="ARBA" id="ARBA00023157"/>
    </source>
</evidence>
<keyword evidence="5" id="KW-0372">Hormone</keyword>
<evidence type="ECO:0000256" key="7">
    <source>
        <dbReference type="ARBA" id="ARBA00022858"/>
    </source>
</evidence>
<accession>A0A670JIF5</accession>
<reference evidence="12" key="3">
    <citation type="submission" date="2025-09" db="UniProtKB">
        <authorList>
            <consortium name="Ensembl"/>
        </authorList>
    </citation>
    <scope>IDENTIFICATION</scope>
</reference>
<evidence type="ECO:0000256" key="10">
    <source>
        <dbReference type="SAM" id="MobiDB-lite"/>
    </source>
</evidence>
<evidence type="ECO:0000313" key="13">
    <source>
        <dbReference type="Proteomes" id="UP000472272"/>
    </source>
</evidence>
<feature type="region of interest" description="Disordered" evidence="10">
    <location>
        <begin position="54"/>
        <end position="83"/>
    </location>
</feature>
<dbReference type="GO" id="GO:0019934">
    <property type="term" value="P:cGMP-mediated signaling"/>
    <property type="evidence" value="ECO:0007669"/>
    <property type="project" value="TreeGrafter"/>
</dbReference>
<reference evidence="12 13" key="1">
    <citation type="journal article" date="2019" name="Proc. Natl. Acad. Sci. U.S.A.">
        <title>Regulatory changes in pterin and carotenoid genes underlie balanced color polymorphisms in the wall lizard.</title>
        <authorList>
            <person name="Andrade P."/>
            <person name="Pinho C."/>
            <person name="Perez I de Lanuza G."/>
            <person name="Afonso S."/>
            <person name="Brejcha J."/>
            <person name="Rubin C.J."/>
            <person name="Wallerman O."/>
            <person name="Pereira P."/>
            <person name="Sabatino S.J."/>
            <person name="Bellati A."/>
            <person name="Pellitteri-Rosa D."/>
            <person name="Bosakova Z."/>
            <person name="Bunikis I."/>
            <person name="Carretero M.A."/>
            <person name="Feiner N."/>
            <person name="Marsik P."/>
            <person name="Pauperio F."/>
            <person name="Salvi D."/>
            <person name="Soler L."/>
            <person name="While G.M."/>
            <person name="Uller T."/>
            <person name="Font E."/>
            <person name="Andersson L."/>
            <person name="Carneiro M."/>
        </authorList>
    </citation>
    <scope>NUCLEOTIDE SEQUENCE</scope>
</reference>
<dbReference type="SMART" id="SM00183">
    <property type="entry name" value="NAT_PEP"/>
    <property type="match status" value="1"/>
</dbReference>
<evidence type="ECO:0000256" key="1">
    <source>
        <dbReference type="ARBA" id="ARBA00004613"/>
    </source>
</evidence>
<dbReference type="OMA" id="RPTGVWK"/>
<dbReference type="AlphaFoldDB" id="A0A670JIF5"/>
<keyword evidence="4" id="KW-0800">Toxin</keyword>
<gene>
    <name evidence="12" type="primary">NPPB</name>
</gene>
<evidence type="ECO:0000256" key="4">
    <source>
        <dbReference type="ARBA" id="ARBA00022656"/>
    </source>
</evidence>
<dbReference type="GO" id="GO:0003085">
    <property type="term" value="P:negative regulation of systemic arterial blood pressure"/>
    <property type="evidence" value="ECO:0007669"/>
    <property type="project" value="TreeGrafter"/>
</dbReference>
<keyword evidence="8" id="KW-0382">Hypotensive agent</keyword>
<feature type="signal peptide" evidence="11">
    <location>
        <begin position="1"/>
        <end position="24"/>
    </location>
</feature>
<keyword evidence="3" id="KW-0964">Secreted</keyword>
<dbReference type="GO" id="GO:0006182">
    <property type="term" value="P:cGMP biosynthetic process"/>
    <property type="evidence" value="ECO:0007669"/>
    <property type="project" value="TreeGrafter"/>
</dbReference>
<name>A0A670JIF5_PODMU</name>
<dbReference type="PANTHER" id="PTHR14066">
    <property type="entry name" value="ATRIAL NATRIURETIC FACTOR PRECURSOR"/>
    <property type="match status" value="1"/>
</dbReference>
<organism evidence="12 13">
    <name type="scientific">Podarcis muralis</name>
    <name type="common">Wall lizard</name>
    <name type="synonym">Lacerta muralis</name>
    <dbReference type="NCBI Taxonomy" id="64176"/>
    <lineage>
        <taxon>Eukaryota</taxon>
        <taxon>Metazoa</taxon>
        <taxon>Chordata</taxon>
        <taxon>Craniata</taxon>
        <taxon>Vertebrata</taxon>
        <taxon>Euteleostomi</taxon>
        <taxon>Lepidosauria</taxon>
        <taxon>Squamata</taxon>
        <taxon>Bifurcata</taxon>
        <taxon>Unidentata</taxon>
        <taxon>Episquamata</taxon>
        <taxon>Laterata</taxon>
        <taxon>Lacertibaenia</taxon>
        <taxon>Lacertidae</taxon>
        <taxon>Podarcis</taxon>
    </lineage>
</organism>
<dbReference type="PRINTS" id="PR00711">
    <property type="entry name" value="ANATPEPTIDE"/>
</dbReference>
<reference evidence="12" key="2">
    <citation type="submission" date="2025-08" db="UniProtKB">
        <authorList>
            <consortium name="Ensembl"/>
        </authorList>
    </citation>
    <scope>IDENTIFICATION</scope>
</reference>
<comment type="subcellular location">
    <subcellularLocation>
        <location evidence="1">Secreted</location>
    </subcellularLocation>
</comment>
<proteinExistence type="inferred from homology"/>
<evidence type="ECO:0000256" key="11">
    <source>
        <dbReference type="SAM" id="SignalP"/>
    </source>
</evidence>
<comment type="similarity">
    <text evidence="2">Belongs to the natriuretic peptide family.</text>
</comment>
<keyword evidence="6 11" id="KW-0732">Signal</keyword>